<dbReference type="GO" id="GO:0006367">
    <property type="term" value="P:transcription initiation at RNA polymerase II promoter"/>
    <property type="evidence" value="ECO:0007669"/>
    <property type="project" value="UniProtKB-UniRule"/>
</dbReference>
<dbReference type="OrthoDB" id="354at2759"/>
<accession>A0A388M9E4</accession>
<dbReference type="SUPFAM" id="SSF142897">
    <property type="entry name" value="TFB5-like"/>
    <property type="match status" value="1"/>
</dbReference>
<keyword evidence="5 8" id="KW-0804">Transcription</keyword>
<dbReference type="AlphaFoldDB" id="A0A388M9E4"/>
<dbReference type="Gramene" id="GBG91092">
    <property type="protein sequence ID" value="GBG91092"/>
    <property type="gene ID" value="CBR_g51826"/>
</dbReference>
<dbReference type="Gene3D" id="3.30.70.1220">
    <property type="entry name" value="TFB5-like"/>
    <property type="match status" value="1"/>
</dbReference>
<dbReference type="GO" id="GO:0006294">
    <property type="term" value="P:nucleotide-excision repair, preincision complex assembly"/>
    <property type="evidence" value="ECO:0007669"/>
    <property type="project" value="TreeGrafter"/>
</dbReference>
<dbReference type="SMART" id="SM01395">
    <property type="entry name" value="Tbf5"/>
    <property type="match status" value="1"/>
</dbReference>
<dbReference type="InterPro" id="IPR009400">
    <property type="entry name" value="TFIIH_TTDA/Tfb5"/>
</dbReference>
<dbReference type="EMBL" id="BFEA01000870">
    <property type="protein sequence ID" value="GBG91092.1"/>
    <property type="molecule type" value="Genomic_DNA"/>
</dbReference>
<keyword evidence="4 8" id="KW-0805">Transcription regulation</keyword>
<evidence type="ECO:0000256" key="2">
    <source>
        <dbReference type="ARBA" id="ARBA00007470"/>
    </source>
</evidence>
<proteinExistence type="inferred from homology"/>
<keyword evidence="10" id="KW-1185">Reference proteome</keyword>
<keyword evidence="3 8" id="KW-0227">DNA damage</keyword>
<comment type="caution">
    <text evidence="9">The sequence shown here is derived from an EMBL/GenBank/DDBJ whole genome shotgun (WGS) entry which is preliminary data.</text>
</comment>
<evidence type="ECO:0000256" key="5">
    <source>
        <dbReference type="ARBA" id="ARBA00023163"/>
    </source>
</evidence>
<dbReference type="STRING" id="69332.A0A388M9E4"/>
<comment type="similarity">
    <text evidence="2 8">Belongs to the TFB5 family.</text>
</comment>
<protein>
    <recommendedName>
        <fullName evidence="8">General transcription and DNA repair factor IIH subunit TFB5</fullName>
    </recommendedName>
</protein>
<name>A0A388M9E4_CHABU</name>
<reference evidence="9 10" key="1">
    <citation type="journal article" date="2018" name="Cell">
        <title>The Chara Genome: Secondary Complexity and Implications for Plant Terrestrialization.</title>
        <authorList>
            <person name="Nishiyama T."/>
            <person name="Sakayama H."/>
            <person name="Vries J.D."/>
            <person name="Buschmann H."/>
            <person name="Saint-Marcoux D."/>
            <person name="Ullrich K.K."/>
            <person name="Haas F.B."/>
            <person name="Vanderstraeten L."/>
            <person name="Becker D."/>
            <person name="Lang D."/>
            <person name="Vosolsobe S."/>
            <person name="Rombauts S."/>
            <person name="Wilhelmsson P.K.I."/>
            <person name="Janitza P."/>
            <person name="Kern R."/>
            <person name="Heyl A."/>
            <person name="Rumpler F."/>
            <person name="Villalobos L.I.A.C."/>
            <person name="Clay J.M."/>
            <person name="Skokan R."/>
            <person name="Toyoda A."/>
            <person name="Suzuki Y."/>
            <person name="Kagoshima H."/>
            <person name="Schijlen E."/>
            <person name="Tajeshwar N."/>
            <person name="Catarino B."/>
            <person name="Hetherington A.J."/>
            <person name="Saltykova A."/>
            <person name="Bonnot C."/>
            <person name="Breuninger H."/>
            <person name="Symeonidi A."/>
            <person name="Radhakrishnan G.V."/>
            <person name="Van Nieuwerburgh F."/>
            <person name="Deforce D."/>
            <person name="Chang C."/>
            <person name="Karol K.G."/>
            <person name="Hedrich R."/>
            <person name="Ulvskov P."/>
            <person name="Glockner G."/>
            <person name="Delwiche C.F."/>
            <person name="Petrasek J."/>
            <person name="Van de Peer Y."/>
            <person name="Friml J."/>
            <person name="Beilby M."/>
            <person name="Dolan L."/>
            <person name="Kohara Y."/>
            <person name="Sugano S."/>
            <person name="Fujiyama A."/>
            <person name="Delaux P.-M."/>
            <person name="Quint M."/>
            <person name="TheiBen G."/>
            <person name="Hagemann M."/>
            <person name="Harholt J."/>
            <person name="Dunand C."/>
            <person name="Zachgo S."/>
            <person name="Langdale J."/>
            <person name="Maumus F."/>
            <person name="Straeten D.V.D."/>
            <person name="Gould S.B."/>
            <person name="Rensing S.A."/>
        </authorList>
    </citation>
    <scope>NUCLEOTIDE SEQUENCE [LARGE SCALE GENOMIC DNA]</scope>
    <source>
        <strain evidence="9 10">S276</strain>
    </source>
</reference>
<evidence type="ECO:0000313" key="10">
    <source>
        <dbReference type="Proteomes" id="UP000265515"/>
    </source>
</evidence>
<evidence type="ECO:0000256" key="1">
    <source>
        <dbReference type="ARBA" id="ARBA00004123"/>
    </source>
</evidence>
<dbReference type="Proteomes" id="UP000265515">
    <property type="component" value="Unassembled WGS sequence"/>
</dbReference>
<evidence type="ECO:0000256" key="3">
    <source>
        <dbReference type="ARBA" id="ARBA00022763"/>
    </source>
</evidence>
<dbReference type="OMA" id="VKCDPAM"/>
<evidence type="ECO:0000256" key="6">
    <source>
        <dbReference type="ARBA" id="ARBA00023204"/>
    </source>
</evidence>
<dbReference type="InterPro" id="IPR035935">
    <property type="entry name" value="TFB5-like_sf"/>
</dbReference>
<dbReference type="PANTHER" id="PTHR28580">
    <property type="entry name" value="GENERAL TRANSCRIPTION FACTOR IIH SUBUNIT 5"/>
    <property type="match status" value="1"/>
</dbReference>
<keyword evidence="6 8" id="KW-0234">DNA repair</keyword>
<comment type="subcellular location">
    <subcellularLocation>
        <location evidence="1 8">Nucleus</location>
    </subcellularLocation>
</comment>
<sequence length="71" mass="8341">MSISAIKGVIIECDIPMKQYILRMNSEMPNSQKFVLRDLDDTHLFVQANMVTLIKRKVEEFMESNTYEKPM</sequence>
<comment type="function">
    <text evidence="8">In NER, TFIIH acts by opening DNA around the lesion to allow the excision of the damaged oligonucleotide and its replacement by a new DNA fragment. In transcription, TFIIH has an essential role in transcription initiation. When the pre-initiation complex (PIC) has been established, TFIIH is required for promoter opening and promoter escape.</text>
</comment>
<dbReference type="Pfam" id="PF06331">
    <property type="entry name" value="Tfb5"/>
    <property type="match status" value="1"/>
</dbReference>
<dbReference type="PANTHER" id="PTHR28580:SF1">
    <property type="entry name" value="GENERAL TRANSCRIPTION FACTOR IIH SUBUNIT 5"/>
    <property type="match status" value="1"/>
</dbReference>
<comment type="subunit">
    <text evidence="8">Component of the 7-subunit TFIIH core complex.</text>
</comment>
<dbReference type="GO" id="GO:0005675">
    <property type="term" value="C:transcription factor TFIIH holo complex"/>
    <property type="evidence" value="ECO:0007669"/>
    <property type="project" value="TreeGrafter"/>
</dbReference>
<gene>
    <name evidence="9" type="ORF">CBR_g51826</name>
</gene>
<dbReference type="GO" id="GO:0000439">
    <property type="term" value="C:transcription factor TFIIH core complex"/>
    <property type="evidence" value="ECO:0007669"/>
    <property type="project" value="UniProtKB-UniRule"/>
</dbReference>
<organism evidence="9 10">
    <name type="scientific">Chara braunii</name>
    <name type="common">Braun's stonewort</name>
    <dbReference type="NCBI Taxonomy" id="69332"/>
    <lineage>
        <taxon>Eukaryota</taxon>
        <taxon>Viridiplantae</taxon>
        <taxon>Streptophyta</taxon>
        <taxon>Charophyceae</taxon>
        <taxon>Charales</taxon>
        <taxon>Characeae</taxon>
        <taxon>Chara</taxon>
    </lineage>
</organism>
<evidence type="ECO:0000313" key="9">
    <source>
        <dbReference type="EMBL" id="GBG91092.1"/>
    </source>
</evidence>
<keyword evidence="7 8" id="KW-0539">Nucleus</keyword>
<evidence type="ECO:0000256" key="8">
    <source>
        <dbReference type="RuleBase" id="RU368032"/>
    </source>
</evidence>
<evidence type="ECO:0000256" key="4">
    <source>
        <dbReference type="ARBA" id="ARBA00023015"/>
    </source>
</evidence>
<evidence type="ECO:0000256" key="7">
    <source>
        <dbReference type="ARBA" id="ARBA00023242"/>
    </source>
</evidence>